<feature type="transmembrane region" description="Helical" evidence="1">
    <location>
        <begin position="13"/>
        <end position="33"/>
    </location>
</feature>
<keyword evidence="1" id="KW-1133">Transmembrane helix</keyword>
<keyword evidence="1" id="KW-0812">Transmembrane</keyword>
<dbReference type="Proteomes" id="UP000078046">
    <property type="component" value="Unassembled WGS sequence"/>
</dbReference>
<protein>
    <submittedName>
        <fullName evidence="2">Uncharacterized protein</fullName>
    </submittedName>
</protein>
<reference evidence="2 3" key="1">
    <citation type="submission" date="2016-04" db="EMBL/GenBank/DDBJ databases">
        <title>The genome of Intoshia linei affirms orthonectids as highly simplified spiralians.</title>
        <authorList>
            <person name="Mikhailov K.V."/>
            <person name="Slusarev G.S."/>
            <person name="Nikitin M.A."/>
            <person name="Logacheva M.D."/>
            <person name="Penin A."/>
            <person name="Aleoshin V."/>
            <person name="Panchin Y.V."/>
        </authorList>
    </citation>
    <scope>NUCLEOTIDE SEQUENCE [LARGE SCALE GENOMIC DNA]</scope>
    <source>
        <strain evidence="2">Intl2013</strain>
        <tissue evidence="2">Whole animal</tissue>
    </source>
</reference>
<evidence type="ECO:0000313" key="2">
    <source>
        <dbReference type="EMBL" id="OAF67070.1"/>
    </source>
</evidence>
<evidence type="ECO:0000313" key="3">
    <source>
        <dbReference type="Proteomes" id="UP000078046"/>
    </source>
</evidence>
<accession>A0A177AYY5</accession>
<feature type="transmembrane region" description="Helical" evidence="1">
    <location>
        <begin position="54"/>
        <end position="74"/>
    </location>
</feature>
<comment type="caution">
    <text evidence="2">The sequence shown here is derived from an EMBL/GenBank/DDBJ whole genome shotgun (WGS) entry which is preliminary data.</text>
</comment>
<organism evidence="2 3">
    <name type="scientific">Intoshia linei</name>
    <dbReference type="NCBI Taxonomy" id="1819745"/>
    <lineage>
        <taxon>Eukaryota</taxon>
        <taxon>Metazoa</taxon>
        <taxon>Spiralia</taxon>
        <taxon>Lophotrochozoa</taxon>
        <taxon>Mesozoa</taxon>
        <taxon>Orthonectida</taxon>
        <taxon>Rhopaluridae</taxon>
        <taxon>Intoshia</taxon>
    </lineage>
</organism>
<sequence length="210" mass="24272">MLLHHILYTVYKWGSFCTIPILALDVYVIIYYVKYIFGFLVHSKTQENLMRPLIPGYNVTGVNILYFIFSVTAYSSDTYGFKPFDIIYNINCQTINFQNLTNYLLDNLNHPTGFCLSETATQLVCQQNDSDCKKFKNAQINNQSVFLNVRNVMESNCCQNDKDCNSLEDDNFEGKKCFFPESSAVMAKIKIKKSQHYRIVADMKDFIDNG</sequence>
<dbReference type="AlphaFoldDB" id="A0A177AYY5"/>
<gene>
    <name evidence="2" type="ORF">A3Q56_05204</name>
</gene>
<name>A0A177AYY5_9BILA</name>
<evidence type="ECO:0000256" key="1">
    <source>
        <dbReference type="SAM" id="Phobius"/>
    </source>
</evidence>
<keyword evidence="3" id="KW-1185">Reference proteome</keyword>
<keyword evidence="1" id="KW-0472">Membrane</keyword>
<proteinExistence type="predicted"/>
<dbReference type="EMBL" id="LWCA01000752">
    <property type="protein sequence ID" value="OAF67070.1"/>
    <property type="molecule type" value="Genomic_DNA"/>
</dbReference>